<keyword evidence="2 5" id="KW-0238">DNA-binding</keyword>
<evidence type="ECO:0000259" key="4">
    <source>
        <dbReference type="PROSITE" id="PS50932"/>
    </source>
</evidence>
<dbReference type="InterPro" id="IPR028082">
    <property type="entry name" value="Peripla_BP_I"/>
</dbReference>
<proteinExistence type="predicted"/>
<dbReference type="SUPFAM" id="SSF47413">
    <property type="entry name" value="lambda repressor-like DNA-binding domains"/>
    <property type="match status" value="1"/>
</dbReference>
<dbReference type="Gene3D" id="1.10.260.40">
    <property type="entry name" value="lambda repressor-like DNA-binding domains"/>
    <property type="match status" value="1"/>
</dbReference>
<evidence type="ECO:0000256" key="1">
    <source>
        <dbReference type="ARBA" id="ARBA00023015"/>
    </source>
</evidence>
<evidence type="ECO:0000313" key="5">
    <source>
        <dbReference type="EMBL" id="UTU51631.1"/>
    </source>
</evidence>
<evidence type="ECO:0000313" key="6">
    <source>
        <dbReference type="Proteomes" id="UP001060070"/>
    </source>
</evidence>
<dbReference type="CDD" id="cd01392">
    <property type="entry name" value="HTH_LacI"/>
    <property type="match status" value="1"/>
</dbReference>
<sequence length="347" mass="37790">MTEVVLKQPHTPRITVKDLARQLGMSVSTVSRAFYEDAVIAPKTRARILARAAELGYQPNPLARGLITKSSRIVGIVVSDITNPFYPEVLTRLTGKLQALDLNVMLVVTDPKRSEDETLRVLLSYHPDVVIILATTLSSASSDACRKVGTPVVFFNRYDASQRSYAVTCDNELGGRTVADHLIDLGHRRLAYVAGLPNASTNVDRWKGFHARCLERGVQAPLSSVGQEFSYAAGYAAAHGFLSSDEPPTALFCANDILAIGAMDAARRDFGLSIPDRLSVVGFDDIAMASWPSHDLTTVGQPMELMVERTVDLTLSLSRNDASQPALQRIPGKLVERSTTRAIDGRQ</sequence>
<keyword evidence="3" id="KW-0804">Transcription</keyword>
<dbReference type="InterPro" id="IPR000843">
    <property type="entry name" value="HTH_LacI"/>
</dbReference>
<accession>A0AB38T9H4</accession>
<organism evidence="5 6">
    <name type="scientific">Mesorhizobium ciceri</name>
    <dbReference type="NCBI Taxonomy" id="39645"/>
    <lineage>
        <taxon>Bacteria</taxon>
        <taxon>Pseudomonadati</taxon>
        <taxon>Pseudomonadota</taxon>
        <taxon>Alphaproteobacteria</taxon>
        <taxon>Hyphomicrobiales</taxon>
        <taxon>Phyllobacteriaceae</taxon>
        <taxon>Mesorhizobium</taxon>
    </lineage>
</organism>
<dbReference type="SMART" id="SM00354">
    <property type="entry name" value="HTH_LACI"/>
    <property type="match status" value="1"/>
</dbReference>
<dbReference type="Proteomes" id="UP001060070">
    <property type="component" value="Chromosome"/>
</dbReference>
<dbReference type="AlphaFoldDB" id="A0AB38T9H4"/>
<dbReference type="Pfam" id="PF13377">
    <property type="entry name" value="Peripla_BP_3"/>
    <property type="match status" value="1"/>
</dbReference>
<dbReference type="GO" id="GO:0003700">
    <property type="term" value="F:DNA-binding transcription factor activity"/>
    <property type="evidence" value="ECO:0007669"/>
    <property type="project" value="TreeGrafter"/>
</dbReference>
<dbReference type="InterPro" id="IPR010982">
    <property type="entry name" value="Lambda_DNA-bd_dom_sf"/>
</dbReference>
<dbReference type="Pfam" id="PF00356">
    <property type="entry name" value="LacI"/>
    <property type="match status" value="1"/>
</dbReference>
<dbReference type="EMBL" id="CP088147">
    <property type="protein sequence ID" value="UTU51631.1"/>
    <property type="molecule type" value="Genomic_DNA"/>
</dbReference>
<reference evidence="5 6" key="1">
    <citation type="journal article" date="2022" name="Microbiol. Resour. Announc.">
        <title>Complete Genome Sequence of Mesorhizobium ciceri Strain R30, a Rhizobium Used as a Commercial Inoculant for Chickpea in Argentina.</title>
        <authorList>
            <person name="Foresto E."/>
            <person name="Revale S."/>
            <person name="Primo E."/>
            <person name="Nievas F."/>
            <person name="Carezzano E."/>
            <person name="Puente M."/>
            <person name="Alzari P."/>
            <person name="Mart M."/>
            <person name="Ben-Assaya M."/>
            <person name="Mornico D."/>
            <person name="Santoro M."/>
            <person name="Mart F."/>
            <person name="Giordano W."/>
            <person name="Bogino P."/>
        </authorList>
    </citation>
    <scope>NUCLEOTIDE SEQUENCE [LARGE SCALE GENOMIC DNA]</scope>
    <source>
        <strain evidence="5 6">R30</strain>
    </source>
</reference>
<dbReference type="GO" id="GO:0000976">
    <property type="term" value="F:transcription cis-regulatory region binding"/>
    <property type="evidence" value="ECO:0007669"/>
    <property type="project" value="TreeGrafter"/>
</dbReference>
<name>A0AB38T9H4_9HYPH</name>
<keyword evidence="1" id="KW-0805">Transcription regulation</keyword>
<evidence type="ECO:0000256" key="3">
    <source>
        <dbReference type="ARBA" id="ARBA00023163"/>
    </source>
</evidence>
<feature type="domain" description="HTH lacI-type" evidence="4">
    <location>
        <begin position="14"/>
        <end position="68"/>
    </location>
</feature>
<dbReference type="CDD" id="cd06278">
    <property type="entry name" value="PBP1_LacI-like"/>
    <property type="match status" value="1"/>
</dbReference>
<dbReference type="InterPro" id="IPR046335">
    <property type="entry name" value="LacI/GalR-like_sensor"/>
</dbReference>
<dbReference type="SUPFAM" id="SSF53822">
    <property type="entry name" value="Periplasmic binding protein-like I"/>
    <property type="match status" value="1"/>
</dbReference>
<protein>
    <submittedName>
        <fullName evidence="5">LacI family DNA-binding transcriptional regulator</fullName>
    </submittedName>
</protein>
<evidence type="ECO:0000256" key="2">
    <source>
        <dbReference type="ARBA" id="ARBA00023125"/>
    </source>
</evidence>
<dbReference type="PANTHER" id="PTHR30146:SF109">
    <property type="entry name" value="HTH-TYPE TRANSCRIPTIONAL REGULATOR GALS"/>
    <property type="match status" value="1"/>
</dbReference>
<dbReference type="Gene3D" id="3.40.50.2300">
    <property type="match status" value="2"/>
</dbReference>
<dbReference type="RefSeq" id="WP_024505172.1">
    <property type="nucleotide sequence ID" value="NZ_CP088147.1"/>
</dbReference>
<keyword evidence="6" id="KW-1185">Reference proteome</keyword>
<dbReference type="PANTHER" id="PTHR30146">
    <property type="entry name" value="LACI-RELATED TRANSCRIPTIONAL REPRESSOR"/>
    <property type="match status" value="1"/>
</dbReference>
<dbReference type="PROSITE" id="PS50932">
    <property type="entry name" value="HTH_LACI_2"/>
    <property type="match status" value="1"/>
</dbReference>
<gene>
    <name evidence="5" type="ORF">LRP29_29915</name>
</gene>